<proteinExistence type="predicted"/>
<organism evidence="1 2">
    <name type="scientific">Gimesia chilikensis</name>
    <dbReference type="NCBI Taxonomy" id="2605989"/>
    <lineage>
        <taxon>Bacteria</taxon>
        <taxon>Pseudomonadati</taxon>
        <taxon>Planctomycetota</taxon>
        <taxon>Planctomycetia</taxon>
        <taxon>Planctomycetales</taxon>
        <taxon>Planctomycetaceae</taxon>
        <taxon>Gimesia</taxon>
    </lineage>
</organism>
<evidence type="ECO:0000313" key="1">
    <source>
        <dbReference type="EMBL" id="QDU03910.1"/>
    </source>
</evidence>
<dbReference type="AlphaFoldDB" id="A0A517WF76"/>
<reference evidence="1 2" key="1">
    <citation type="submission" date="2019-02" db="EMBL/GenBank/DDBJ databases">
        <title>Deep-cultivation of Planctomycetes and their phenomic and genomic characterization uncovers novel biology.</title>
        <authorList>
            <person name="Wiegand S."/>
            <person name="Jogler M."/>
            <person name="Boedeker C."/>
            <person name="Pinto D."/>
            <person name="Vollmers J."/>
            <person name="Rivas-Marin E."/>
            <person name="Kohn T."/>
            <person name="Peeters S.H."/>
            <person name="Heuer A."/>
            <person name="Rast P."/>
            <person name="Oberbeckmann S."/>
            <person name="Bunk B."/>
            <person name="Jeske O."/>
            <person name="Meyerdierks A."/>
            <person name="Storesund J.E."/>
            <person name="Kallscheuer N."/>
            <person name="Luecker S."/>
            <person name="Lage O.M."/>
            <person name="Pohl T."/>
            <person name="Merkel B.J."/>
            <person name="Hornburger P."/>
            <person name="Mueller R.-W."/>
            <person name="Bruemmer F."/>
            <person name="Labrenz M."/>
            <person name="Spormann A.M."/>
            <person name="Op den Camp H."/>
            <person name="Overmann J."/>
            <person name="Amann R."/>
            <person name="Jetten M.S.M."/>
            <person name="Mascher T."/>
            <person name="Medema M.H."/>
            <person name="Devos D.P."/>
            <person name="Kaster A.-K."/>
            <person name="Ovreas L."/>
            <person name="Rohde M."/>
            <person name="Galperin M.Y."/>
            <person name="Jogler C."/>
        </authorList>
    </citation>
    <scope>NUCLEOTIDE SEQUENCE [LARGE SCALE GENOMIC DNA]</scope>
    <source>
        <strain evidence="1 2">V6</strain>
    </source>
</reference>
<protein>
    <submittedName>
        <fullName evidence="1">Uncharacterized protein</fullName>
    </submittedName>
</protein>
<evidence type="ECO:0000313" key="2">
    <source>
        <dbReference type="Proteomes" id="UP000320722"/>
    </source>
</evidence>
<accession>A0A517WF76</accession>
<gene>
    <name evidence="1" type="ORF">V6x_36330</name>
</gene>
<name>A0A517WF76_9PLAN</name>
<dbReference type="Proteomes" id="UP000320722">
    <property type="component" value="Chromosome"/>
</dbReference>
<sequence length="172" mass="19874">MLEWKDQSSRQSNSYEGVLPEDHKSGIEKILRALFEFLNENIIGKGNAVDFDQLMFQVSPETGRVIASAAIAEQYERGYIDACHVRIQEIQDRYYVFADDEQLEANDEEFSRCVKSIEREIGQTFHQILSTHLHELRKQCSERGFDYIQLESGMEMSVLYEEHYDPAGADPA</sequence>
<dbReference type="RefSeq" id="WP_145041724.1">
    <property type="nucleotide sequence ID" value="NZ_CP036347.1"/>
</dbReference>
<dbReference type="EMBL" id="CP036347">
    <property type="protein sequence ID" value="QDU03910.1"/>
    <property type="molecule type" value="Genomic_DNA"/>
</dbReference>